<keyword evidence="2" id="KW-0472">Membrane</keyword>
<feature type="compositionally biased region" description="Acidic residues" evidence="1">
    <location>
        <begin position="233"/>
        <end position="245"/>
    </location>
</feature>
<organism evidence="5 6">
    <name type="scientific">Salix dunnii</name>
    <dbReference type="NCBI Taxonomy" id="1413687"/>
    <lineage>
        <taxon>Eukaryota</taxon>
        <taxon>Viridiplantae</taxon>
        <taxon>Streptophyta</taxon>
        <taxon>Embryophyta</taxon>
        <taxon>Tracheophyta</taxon>
        <taxon>Spermatophyta</taxon>
        <taxon>Magnoliopsida</taxon>
        <taxon>eudicotyledons</taxon>
        <taxon>Gunneridae</taxon>
        <taxon>Pentapetalae</taxon>
        <taxon>rosids</taxon>
        <taxon>fabids</taxon>
        <taxon>Malpighiales</taxon>
        <taxon>Salicaceae</taxon>
        <taxon>Saliceae</taxon>
        <taxon>Salix</taxon>
    </lineage>
</organism>
<evidence type="ECO:0000256" key="1">
    <source>
        <dbReference type="SAM" id="MobiDB-lite"/>
    </source>
</evidence>
<dbReference type="PANTHER" id="PTHR34200:SF5">
    <property type="match status" value="1"/>
</dbReference>
<dbReference type="Pfam" id="PF24053">
    <property type="entry name" value="DUF7356"/>
    <property type="match status" value="1"/>
</dbReference>
<accession>A0A835J1L0</accession>
<feature type="region of interest" description="Disordered" evidence="1">
    <location>
        <begin position="219"/>
        <end position="282"/>
    </location>
</feature>
<feature type="transmembrane region" description="Helical" evidence="2">
    <location>
        <begin position="181"/>
        <end position="202"/>
    </location>
</feature>
<comment type="caution">
    <text evidence="5">The sequence shown here is derived from an EMBL/GenBank/DDBJ whole genome shotgun (WGS) entry which is preliminary data.</text>
</comment>
<dbReference type="Proteomes" id="UP000657918">
    <property type="component" value="Unassembled WGS sequence"/>
</dbReference>
<dbReference type="OrthoDB" id="785602at2759"/>
<feature type="domain" description="DUF7356" evidence="4">
    <location>
        <begin position="59"/>
        <end position="160"/>
    </location>
</feature>
<dbReference type="PANTHER" id="PTHR34200">
    <property type="entry name" value="DENTIN SIALOPHOSPHOPROTEIN-LIKE ISOFORM X1"/>
    <property type="match status" value="1"/>
</dbReference>
<evidence type="ECO:0000256" key="2">
    <source>
        <dbReference type="SAM" id="Phobius"/>
    </source>
</evidence>
<proteinExistence type="predicted"/>
<evidence type="ECO:0000259" key="4">
    <source>
        <dbReference type="Pfam" id="PF24053"/>
    </source>
</evidence>
<protein>
    <recommendedName>
        <fullName evidence="4">DUF7356 domain-containing protein</fullName>
    </recommendedName>
</protein>
<name>A0A835J1L0_9ROSI</name>
<evidence type="ECO:0000313" key="5">
    <source>
        <dbReference type="EMBL" id="KAF9661426.1"/>
    </source>
</evidence>
<evidence type="ECO:0000256" key="3">
    <source>
        <dbReference type="SAM" id="SignalP"/>
    </source>
</evidence>
<feature type="compositionally biased region" description="Polar residues" evidence="1">
    <location>
        <begin position="254"/>
        <end position="265"/>
    </location>
</feature>
<keyword evidence="3" id="KW-0732">Signal</keyword>
<dbReference type="InterPro" id="IPR055780">
    <property type="entry name" value="DUF7356"/>
</dbReference>
<dbReference type="AlphaFoldDB" id="A0A835J1L0"/>
<keyword evidence="6" id="KW-1185">Reference proteome</keyword>
<gene>
    <name evidence="5" type="ORF">SADUNF_Sadunf19G0067500</name>
</gene>
<dbReference type="EMBL" id="JADGMS010000019">
    <property type="protein sequence ID" value="KAF9661426.1"/>
    <property type="molecule type" value="Genomic_DNA"/>
</dbReference>
<feature type="chain" id="PRO_5032875297" description="DUF7356 domain-containing protein" evidence="3">
    <location>
        <begin position="25"/>
        <end position="282"/>
    </location>
</feature>
<feature type="signal peptide" evidence="3">
    <location>
        <begin position="1"/>
        <end position="24"/>
    </location>
</feature>
<feature type="compositionally biased region" description="Basic and acidic residues" evidence="1">
    <location>
        <begin position="271"/>
        <end position="282"/>
    </location>
</feature>
<reference evidence="5 6" key="1">
    <citation type="submission" date="2020-10" db="EMBL/GenBank/DDBJ databases">
        <title>Plant Genome Project.</title>
        <authorList>
            <person name="Zhang R.-G."/>
        </authorList>
    </citation>
    <scope>NUCLEOTIDE SEQUENCE [LARGE SCALE GENOMIC DNA]</scope>
    <source>
        <strain evidence="5">FAFU-HL-1</strain>
        <tissue evidence="5">Leaf</tissue>
    </source>
</reference>
<evidence type="ECO:0000313" key="6">
    <source>
        <dbReference type="Proteomes" id="UP000657918"/>
    </source>
</evidence>
<keyword evidence="2" id="KW-0812">Transmembrane</keyword>
<keyword evidence="2" id="KW-1133">Transmembrane helix</keyword>
<sequence>MSNQTVINLLLLLRGLMVMSVIVGKGCDGWVFELPRKLMTRESPEVSSPIPAPSQYYIETKERCSDPIGKRGCRDLTDNITACLLSSNTSSRELFLLVQNDGEGILKVNFTMTDIKVTFPEIQLSKHDAKKIDISENVEGSPSIIVKTGNGSCMIQTGSSQEPKVKYEPFFGHGTYLSPKYGAYLFFIAMIVGGAWACCWFLKSEQHVDGVPYQELEMERPDSHSANNVETTEGWDEGWDDDWDEIKEVRQPNGHKTANVSSNVVIASRNADTEEGGKDWDD</sequence>